<organism evidence="5 6">
    <name type="scientific">Phytohabitans flavus</name>
    <dbReference type="NCBI Taxonomy" id="1076124"/>
    <lineage>
        <taxon>Bacteria</taxon>
        <taxon>Bacillati</taxon>
        <taxon>Actinomycetota</taxon>
        <taxon>Actinomycetes</taxon>
        <taxon>Micromonosporales</taxon>
        <taxon>Micromonosporaceae</taxon>
    </lineage>
</organism>
<dbReference type="GO" id="GO:0071949">
    <property type="term" value="F:FAD binding"/>
    <property type="evidence" value="ECO:0007669"/>
    <property type="project" value="InterPro"/>
</dbReference>
<feature type="domain" description="FAD-binding" evidence="4">
    <location>
        <begin position="4"/>
        <end position="105"/>
    </location>
</feature>
<gene>
    <name evidence="5" type="ORF">Pflav_028430</name>
</gene>
<evidence type="ECO:0000313" key="5">
    <source>
        <dbReference type="EMBL" id="BCB76433.1"/>
    </source>
</evidence>
<reference evidence="5 6" key="1">
    <citation type="submission" date="2020-03" db="EMBL/GenBank/DDBJ databases">
        <title>Whole genome shotgun sequence of Phytohabitans flavus NBRC 107702.</title>
        <authorList>
            <person name="Komaki H."/>
            <person name="Tamura T."/>
        </authorList>
    </citation>
    <scope>NUCLEOTIDE SEQUENCE [LARGE SCALE GENOMIC DNA]</scope>
    <source>
        <strain evidence="5 6">NBRC 107702</strain>
    </source>
</reference>
<evidence type="ECO:0000256" key="2">
    <source>
        <dbReference type="ARBA" id="ARBA00022630"/>
    </source>
</evidence>
<sequence length="130" mass="14274">MYRVLVPAEGVAEDRTAPPTIEEFKQQLRVYAGTDFGVHSPRHLSRFGDATRQAERYRVGRVLLAGDAAHIHPPMGGQGMNLGIQDAFNLGWKLAAEIAGWAPEGCWTATTPSGTRSPPMCWTTLARRRS</sequence>
<dbReference type="InterPro" id="IPR036188">
    <property type="entry name" value="FAD/NAD-bd_sf"/>
</dbReference>
<dbReference type="Gene3D" id="3.30.70.2450">
    <property type="match status" value="1"/>
</dbReference>
<dbReference type="Gene3D" id="3.50.50.60">
    <property type="entry name" value="FAD/NAD(P)-binding domain"/>
    <property type="match status" value="1"/>
</dbReference>
<proteinExistence type="predicted"/>
<dbReference type="EMBL" id="AP022870">
    <property type="protein sequence ID" value="BCB76433.1"/>
    <property type="molecule type" value="Genomic_DNA"/>
</dbReference>
<dbReference type="InterPro" id="IPR050641">
    <property type="entry name" value="RIFMO-like"/>
</dbReference>
<comment type="cofactor">
    <cofactor evidence="1">
        <name>FAD</name>
        <dbReference type="ChEBI" id="CHEBI:57692"/>
    </cofactor>
</comment>
<dbReference type="KEGG" id="pfla:Pflav_028430"/>
<dbReference type="SUPFAM" id="SSF51905">
    <property type="entry name" value="FAD/NAD(P)-binding domain"/>
    <property type="match status" value="1"/>
</dbReference>
<dbReference type="PANTHER" id="PTHR43004">
    <property type="entry name" value="TRK SYSTEM POTASSIUM UPTAKE PROTEIN"/>
    <property type="match status" value="1"/>
</dbReference>
<evidence type="ECO:0000313" key="6">
    <source>
        <dbReference type="Proteomes" id="UP000502508"/>
    </source>
</evidence>
<keyword evidence="6" id="KW-1185">Reference proteome</keyword>
<dbReference type="Proteomes" id="UP000502508">
    <property type="component" value="Chromosome"/>
</dbReference>
<accession>A0A6F8XRH8</accession>
<keyword evidence="3" id="KW-0274">FAD</keyword>
<dbReference type="PANTHER" id="PTHR43004:SF19">
    <property type="entry name" value="BINDING MONOOXYGENASE, PUTATIVE (JCVI)-RELATED"/>
    <property type="match status" value="1"/>
</dbReference>
<protein>
    <recommendedName>
        <fullName evidence="4">FAD-binding domain-containing protein</fullName>
    </recommendedName>
</protein>
<name>A0A6F8XRH8_9ACTN</name>
<dbReference type="Pfam" id="PF01494">
    <property type="entry name" value="FAD_binding_3"/>
    <property type="match status" value="1"/>
</dbReference>
<dbReference type="AlphaFoldDB" id="A0A6F8XRH8"/>
<evidence type="ECO:0000256" key="1">
    <source>
        <dbReference type="ARBA" id="ARBA00001974"/>
    </source>
</evidence>
<reference evidence="5 6" key="2">
    <citation type="submission" date="2020-03" db="EMBL/GenBank/DDBJ databases">
        <authorList>
            <person name="Ichikawa N."/>
            <person name="Kimura A."/>
            <person name="Kitahashi Y."/>
            <person name="Uohara A."/>
        </authorList>
    </citation>
    <scope>NUCLEOTIDE SEQUENCE [LARGE SCALE GENOMIC DNA]</scope>
    <source>
        <strain evidence="5 6">NBRC 107702</strain>
    </source>
</reference>
<evidence type="ECO:0000259" key="4">
    <source>
        <dbReference type="Pfam" id="PF01494"/>
    </source>
</evidence>
<dbReference type="InterPro" id="IPR002938">
    <property type="entry name" value="FAD-bd"/>
</dbReference>
<dbReference type="GO" id="GO:0016709">
    <property type="term" value="F:oxidoreductase activity, acting on paired donors, with incorporation or reduction of molecular oxygen, NAD(P)H as one donor, and incorporation of one atom of oxygen"/>
    <property type="evidence" value="ECO:0007669"/>
    <property type="project" value="UniProtKB-ARBA"/>
</dbReference>
<evidence type="ECO:0000256" key="3">
    <source>
        <dbReference type="ARBA" id="ARBA00022827"/>
    </source>
</evidence>
<keyword evidence="2" id="KW-0285">Flavoprotein</keyword>